<dbReference type="EMBL" id="JAAOCP010000002">
    <property type="protein sequence ID" value="MBJ7638106.1"/>
    <property type="molecule type" value="Genomic_DNA"/>
</dbReference>
<comment type="subcellular location">
    <subcellularLocation>
        <location evidence="1">Cell membrane</location>
        <topology evidence="1">Multi-pass membrane protein</topology>
    </subcellularLocation>
</comment>
<feature type="transmembrane region" description="Helical" evidence="9">
    <location>
        <begin position="287"/>
        <end position="311"/>
    </location>
</feature>
<dbReference type="Pfam" id="PF13520">
    <property type="entry name" value="AA_permease_2"/>
    <property type="match status" value="1"/>
</dbReference>
<feature type="transmembrane region" description="Helical" evidence="9">
    <location>
        <begin position="40"/>
        <end position="61"/>
    </location>
</feature>
<evidence type="ECO:0000256" key="3">
    <source>
        <dbReference type="ARBA" id="ARBA00022448"/>
    </source>
</evidence>
<evidence type="ECO:0000256" key="9">
    <source>
        <dbReference type="SAM" id="Phobius"/>
    </source>
</evidence>
<reference evidence="10 11" key="1">
    <citation type="journal article" date="2021" name="Int. J. Food Microbiol.">
        <title>Safety demonstration of a microbial species for use in the food chain: Weissella confusa.</title>
        <authorList>
            <person name="Bourdichon F."/>
            <person name="Patrone V."/>
            <person name="Fontana A."/>
            <person name="Milani G."/>
            <person name="Morelli L."/>
        </authorList>
    </citation>
    <scope>NUCLEOTIDE SEQUENCE [LARGE SCALE GENOMIC DNA]</scope>
    <source>
        <strain evidence="10 11">CCUG 43002</strain>
    </source>
</reference>
<evidence type="ECO:0000256" key="4">
    <source>
        <dbReference type="ARBA" id="ARBA00022475"/>
    </source>
</evidence>
<feature type="transmembrane region" description="Helical" evidence="9">
    <location>
        <begin position="198"/>
        <end position="223"/>
    </location>
</feature>
<dbReference type="AlphaFoldDB" id="A0AA41CR33"/>
<dbReference type="PANTHER" id="PTHR42770:SF4">
    <property type="entry name" value="ARGININE_ORNITHINE ANTIPORTER-RELATED"/>
    <property type="match status" value="1"/>
</dbReference>
<sequence>MADTKDKGIALPALVALVVSSAIGAGIFDLPATLAQGATPGAAILAWVITGFGILMLALSLNHLVLTKPELTGVSDYARAGFGDFAGFISGWGYWLSAWLGNVAFATMLMSALGYFFPPLKSGNSVSAIIVASIVSWALTLLVTHGIESAAAINTIVTVTKLVPIFAFVVIAFLSMKAGVFTAHFWQNMTTNVQGQLVFSSATGAGIFAQVKGCVMAMMWVFVGIEGATMMASRAKKKSDAGKATIIGLVSLLIIYMVVSILHYGYLSLEQLRGMQHPALLYLFESMTGRLGGAFISVGLIISILGAWLSWTMLPVEATSLMAEQRLLPKWFGTLNKYRAPQHSLLLTQILIQIFLITLLFTDQAYNFAYSLCTASIVVCYVLVGAYELKLGIGSKKWSVILPGLITVVFEVAAIVFSGLQYLWLCTILYVLGFVLYYRARKEDGKQVTKSEYVMMGIVLLLAVAAVIALATGSLKI</sequence>
<gene>
    <name evidence="10" type="ORF">HAU20_01665</name>
</gene>
<keyword evidence="8 9" id="KW-0472">Membrane</keyword>
<comment type="similarity">
    <text evidence="2">Belongs to the amino acid-polyamine-organocation (APC) superfamily. Basic amino acid/polyamine antiporter (APA) (TC 2.A.3.2) family.</text>
</comment>
<keyword evidence="11" id="KW-1185">Reference proteome</keyword>
<dbReference type="PIRSF" id="PIRSF006060">
    <property type="entry name" value="AA_transporter"/>
    <property type="match status" value="1"/>
</dbReference>
<evidence type="ECO:0000313" key="10">
    <source>
        <dbReference type="EMBL" id="MBJ7638106.1"/>
    </source>
</evidence>
<feature type="transmembrane region" description="Helical" evidence="9">
    <location>
        <begin position="452"/>
        <end position="471"/>
    </location>
</feature>
<feature type="transmembrane region" description="Helical" evidence="9">
    <location>
        <begin position="345"/>
        <end position="362"/>
    </location>
</feature>
<dbReference type="RefSeq" id="WP_199408037.1">
    <property type="nucleotide sequence ID" value="NZ_ALXH01000131.1"/>
</dbReference>
<accession>A0AA41CR33</accession>
<evidence type="ECO:0000313" key="11">
    <source>
        <dbReference type="Proteomes" id="UP000728106"/>
    </source>
</evidence>
<feature type="transmembrane region" description="Helical" evidence="9">
    <location>
        <begin position="398"/>
        <end position="416"/>
    </location>
</feature>
<dbReference type="GO" id="GO:0022857">
    <property type="term" value="F:transmembrane transporter activity"/>
    <property type="evidence" value="ECO:0007669"/>
    <property type="project" value="InterPro"/>
</dbReference>
<feature type="transmembrane region" description="Helical" evidence="9">
    <location>
        <begin position="368"/>
        <end position="386"/>
    </location>
</feature>
<evidence type="ECO:0000256" key="7">
    <source>
        <dbReference type="ARBA" id="ARBA00022989"/>
    </source>
</evidence>
<dbReference type="Proteomes" id="UP000728106">
    <property type="component" value="Unassembled WGS sequence"/>
</dbReference>
<organism evidence="10 11">
    <name type="scientific">Weissella confusa</name>
    <name type="common">Lactobacillus confusus</name>
    <dbReference type="NCBI Taxonomy" id="1583"/>
    <lineage>
        <taxon>Bacteria</taxon>
        <taxon>Bacillati</taxon>
        <taxon>Bacillota</taxon>
        <taxon>Bacilli</taxon>
        <taxon>Lactobacillales</taxon>
        <taxon>Lactobacillaceae</taxon>
        <taxon>Weissella</taxon>
    </lineage>
</organism>
<feature type="transmembrane region" description="Helical" evidence="9">
    <location>
        <begin position="123"/>
        <end position="144"/>
    </location>
</feature>
<name>A0AA41CR33_WEICO</name>
<evidence type="ECO:0000256" key="5">
    <source>
        <dbReference type="ARBA" id="ARBA00022692"/>
    </source>
</evidence>
<dbReference type="GO" id="GO:0005886">
    <property type="term" value="C:plasma membrane"/>
    <property type="evidence" value="ECO:0007669"/>
    <property type="project" value="UniProtKB-SubCell"/>
</dbReference>
<comment type="caution">
    <text evidence="10">The sequence shown here is derived from an EMBL/GenBank/DDBJ whole genome shotgun (WGS) entry which is preliminary data.</text>
</comment>
<keyword evidence="3" id="KW-0813">Transport</keyword>
<proteinExistence type="inferred from homology"/>
<feature type="transmembrane region" description="Helical" evidence="9">
    <location>
        <begin position="165"/>
        <end position="186"/>
    </location>
</feature>
<protein>
    <submittedName>
        <fullName evidence="10">Amino acid permease</fullName>
    </submittedName>
</protein>
<feature type="transmembrane region" description="Helical" evidence="9">
    <location>
        <begin position="422"/>
        <end position="440"/>
    </location>
</feature>
<feature type="transmembrane region" description="Helical" evidence="9">
    <location>
        <begin position="244"/>
        <end position="267"/>
    </location>
</feature>
<dbReference type="Gene3D" id="1.20.1740.10">
    <property type="entry name" value="Amino acid/polyamine transporter I"/>
    <property type="match status" value="1"/>
</dbReference>
<dbReference type="InterPro" id="IPR002293">
    <property type="entry name" value="AA/rel_permease1"/>
</dbReference>
<keyword evidence="5 9" id="KW-0812">Transmembrane</keyword>
<keyword evidence="6" id="KW-0029">Amino-acid transport</keyword>
<dbReference type="GO" id="GO:0006865">
    <property type="term" value="P:amino acid transport"/>
    <property type="evidence" value="ECO:0007669"/>
    <property type="project" value="UniProtKB-KW"/>
</dbReference>
<dbReference type="InterPro" id="IPR050367">
    <property type="entry name" value="APC_superfamily"/>
</dbReference>
<keyword evidence="4" id="KW-1003">Cell membrane</keyword>
<feature type="transmembrane region" description="Helical" evidence="9">
    <location>
        <begin position="94"/>
        <end position="117"/>
    </location>
</feature>
<dbReference type="PANTHER" id="PTHR42770">
    <property type="entry name" value="AMINO ACID TRANSPORTER-RELATED"/>
    <property type="match status" value="1"/>
</dbReference>
<evidence type="ECO:0000256" key="8">
    <source>
        <dbReference type="ARBA" id="ARBA00023136"/>
    </source>
</evidence>
<keyword evidence="7 9" id="KW-1133">Transmembrane helix</keyword>
<dbReference type="NCBIfam" id="TIGR00905">
    <property type="entry name" value="2A0302"/>
    <property type="match status" value="1"/>
</dbReference>
<evidence type="ECO:0000256" key="2">
    <source>
        <dbReference type="ARBA" id="ARBA00008220"/>
    </source>
</evidence>
<evidence type="ECO:0000256" key="6">
    <source>
        <dbReference type="ARBA" id="ARBA00022970"/>
    </source>
</evidence>
<dbReference type="InterPro" id="IPR004754">
    <property type="entry name" value="Amino_acid_antiprt"/>
</dbReference>
<evidence type="ECO:0000256" key="1">
    <source>
        <dbReference type="ARBA" id="ARBA00004651"/>
    </source>
</evidence>